<comment type="caution">
    <text evidence="5">The sequence shown here is derived from an EMBL/GenBank/DDBJ whole genome shotgun (WGS) entry which is preliminary data.</text>
</comment>
<dbReference type="PANTHER" id="PTHR12526:SF640">
    <property type="entry name" value="COLANIC ACID BIOSYNTHESIS GLYCOSYLTRANSFERASE WCAL-RELATED"/>
    <property type="match status" value="1"/>
</dbReference>
<name>A0ABS6BJ01_9SPHN</name>
<evidence type="ECO:0000259" key="4">
    <source>
        <dbReference type="Pfam" id="PF13439"/>
    </source>
</evidence>
<evidence type="ECO:0000256" key="2">
    <source>
        <dbReference type="ARBA" id="ARBA00022676"/>
    </source>
</evidence>
<keyword evidence="2" id="KW-0328">Glycosyltransferase</keyword>
<evidence type="ECO:0000256" key="1">
    <source>
        <dbReference type="ARBA" id="ARBA00009481"/>
    </source>
</evidence>
<feature type="domain" description="Glycosyltransferase subfamily 4-like N-terminal" evidence="4">
    <location>
        <begin position="6"/>
        <end position="157"/>
    </location>
</feature>
<evidence type="ECO:0000313" key="5">
    <source>
        <dbReference type="EMBL" id="MBU3077170.1"/>
    </source>
</evidence>
<comment type="similarity">
    <text evidence="1">Belongs to the glycosyltransferase group 1 family. Glycosyltransferase 4 subfamily.</text>
</comment>
<proteinExistence type="inferred from homology"/>
<gene>
    <name evidence="5" type="ORF">KOF26_04755</name>
</gene>
<dbReference type="Proteomes" id="UP000776276">
    <property type="component" value="Unassembled WGS sequence"/>
</dbReference>
<protein>
    <submittedName>
        <fullName evidence="5">Glycosyltransferase family 4 protein</fullName>
    </submittedName>
</protein>
<sequence length="343" mass="38421">MIAIYARQLHERGHSVSVVCQPPREPTLRQRFSNLRHGRKFVRKSPEPYYAGSSVTPRMIDRHRPIVAADLPDADVVIGTWWETAEWVAALPASKGSHAHFIQHYEAMFDERFKDRVDAVLRQPSFKITISKWLDDLLRDKFGNQRVAMIPNSVDMTQFNAAARGRHSPPTVGLLYSPTPWKNCEAGIRAFEALRRRLPGVRLRTFGAIDPTPALPLPEGTIHTTLPPQDTIRDIYAECDAWLCMSRGEGFHLPPLEAMACRCPVVSTPVGGPIDIIREGENGFIVPFDDAEAAASRLEQMLSGSEADWRRMSDAAYATATSYSWNDAATLFEAALVKAQDER</sequence>
<dbReference type="InterPro" id="IPR028098">
    <property type="entry name" value="Glyco_trans_4-like_N"/>
</dbReference>
<accession>A0ABS6BJ01</accession>
<evidence type="ECO:0000313" key="6">
    <source>
        <dbReference type="Proteomes" id="UP000776276"/>
    </source>
</evidence>
<keyword evidence="6" id="KW-1185">Reference proteome</keyword>
<dbReference type="CDD" id="cd03801">
    <property type="entry name" value="GT4_PimA-like"/>
    <property type="match status" value="1"/>
</dbReference>
<organism evidence="5 6">
    <name type="scientific">Sphingomonas quercus</name>
    <dbReference type="NCBI Taxonomy" id="2842451"/>
    <lineage>
        <taxon>Bacteria</taxon>
        <taxon>Pseudomonadati</taxon>
        <taxon>Pseudomonadota</taxon>
        <taxon>Alphaproteobacteria</taxon>
        <taxon>Sphingomonadales</taxon>
        <taxon>Sphingomonadaceae</taxon>
        <taxon>Sphingomonas</taxon>
    </lineage>
</organism>
<dbReference type="EMBL" id="JAHKRT010000002">
    <property type="protein sequence ID" value="MBU3077170.1"/>
    <property type="molecule type" value="Genomic_DNA"/>
</dbReference>
<evidence type="ECO:0000256" key="3">
    <source>
        <dbReference type="ARBA" id="ARBA00022679"/>
    </source>
</evidence>
<reference evidence="5 6" key="1">
    <citation type="submission" date="2021-06" db="EMBL/GenBank/DDBJ databases">
        <title>Sphingomonas sp. XMGL2, whole genome shotgun sequencing project.</title>
        <authorList>
            <person name="Zhao G."/>
            <person name="Shen L."/>
        </authorList>
    </citation>
    <scope>NUCLEOTIDE SEQUENCE [LARGE SCALE GENOMIC DNA]</scope>
    <source>
        <strain evidence="5 6">XMGL2</strain>
    </source>
</reference>
<dbReference type="PANTHER" id="PTHR12526">
    <property type="entry name" value="GLYCOSYLTRANSFERASE"/>
    <property type="match status" value="1"/>
</dbReference>
<dbReference type="Pfam" id="PF13439">
    <property type="entry name" value="Glyco_transf_4"/>
    <property type="match status" value="1"/>
</dbReference>
<keyword evidence="3" id="KW-0808">Transferase</keyword>
<dbReference type="Pfam" id="PF13692">
    <property type="entry name" value="Glyco_trans_1_4"/>
    <property type="match status" value="1"/>
</dbReference>